<keyword evidence="5 8" id="KW-1133">Transmembrane helix</keyword>
<gene>
    <name evidence="9" type="ORF">AWB64_03458</name>
</gene>
<dbReference type="GO" id="GO:0005886">
    <property type="term" value="C:plasma membrane"/>
    <property type="evidence" value="ECO:0007669"/>
    <property type="project" value="UniProtKB-SubCell"/>
</dbReference>
<comment type="similarity">
    <text evidence="2 7">Belongs to the ExbD/TolR family.</text>
</comment>
<evidence type="ECO:0000256" key="6">
    <source>
        <dbReference type="ARBA" id="ARBA00023136"/>
    </source>
</evidence>
<keyword evidence="6 8" id="KW-0472">Membrane</keyword>
<dbReference type="PANTHER" id="PTHR30558">
    <property type="entry name" value="EXBD MEMBRANE COMPONENT OF PMF-DRIVEN MACROMOLECULE IMPORT SYSTEM"/>
    <property type="match status" value="1"/>
</dbReference>
<sequence>MSRNHRSHYLGAEEKARIEIIPMIDIMMFLLVFFMLATLKMIQGAGIKLDLPQSSTAEALQQTIKVSIGVTKTDELYLDAKPITPDELTAHLKGLVGDSKKVDVAISGDEGTSYKNIIHVMDLVRAAGISSVALATNPST</sequence>
<evidence type="ECO:0000256" key="2">
    <source>
        <dbReference type="ARBA" id="ARBA00005811"/>
    </source>
</evidence>
<keyword evidence="7" id="KW-0653">Protein transport</keyword>
<evidence type="ECO:0000313" key="9">
    <source>
        <dbReference type="EMBL" id="SAL35163.1"/>
    </source>
</evidence>
<evidence type="ECO:0000256" key="4">
    <source>
        <dbReference type="ARBA" id="ARBA00022692"/>
    </source>
</evidence>
<evidence type="ECO:0000256" key="5">
    <source>
        <dbReference type="ARBA" id="ARBA00022989"/>
    </source>
</evidence>
<comment type="subcellular location">
    <subcellularLocation>
        <location evidence="1">Cell membrane</location>
        <topology evidence="1">Single-pass membrane protein</topology>
    </subcellularLocation>
    <subcellularLocation>
        <location evidence="7">Cell membrane</location>
        <topology evidence="7">Single-pass type II membrane protein</topology>
    </subcellularLocation>
</comment>
<name>A0A158GTB9_CABSO</name>
<feature type="transmembrane region" description="Helical" evidence="8">
    <location>
        <begin position="20"/>
        <end position="39"/>
    </location>
</feature>
<dbReference type="PANTHER" id="PTHR30558:SF7">
    <property type="entry name" value="TOL-PAL SYSTEM PROTEIN TOLR"/>
    <property type="match status" value="1"/>
</dbReference>
<keyword evidence="3" id="KW-1003">Cell membrane</keyword>
<keyword evidence="4 7" id="KW-0812">Transmembrane</keyword>
<dbReference type="InterPro" id="IPR003400">
    <property type="entry name" value="ExbD"/>
</dbReference>
<dbReference type="OrthoDB" id="9793581at2"/>
<dbReference type="EMBL" id="FCOC02000010">
    <property type="protein sequence ID" value="SAL35163.1"/>
    <property type="molecule type" value="Genomic_DNA"/>
</dbReference>
<accession>A0A158GTB9</accession>
<dbReference type="RefSeq" id="WP_060856605.1">
    <property type="nucleotide sequence ID" value="NZ_FCOC02000010.1"/>
</dbReference>
<evidence type="ECO:0000256" key="1">
    <source>
        <dbReference type="ARBA" id="ARBA00004162"/>
    </source>
</evidence>
<evidence type="ECO:0000256" key="7">
    <source>
        <dbReference type="RuleBase" id="RU003879"/>
    </source>
</evidence>
<evidence type="ECO:0000256" key="8">
    <source>
        <dbReference type="SAM" id="Phobius"/>
    </source>
</evidence>
<evidence type="ECO:0000256" key="3">
    <source>
        <dbReference type="ARBA" id="ARBA00022475"/>
    </source>
</evidence>
<dbReference type="Pfam" id="PF02472">
    <property type="entry name" value="ExbD"/>
    <property type="match status" value="1"/>
</dbReference>
<protein>
    <submittedName>
        <fullName evidence="9">Biopolymer transport protein ExbD/TolR</fullName>
    </submittedName>
</protein>
<dbReference type="GO" id="GO:0022857">
    <property type="term" value="F:transmembrane transporter activity"/>
    <property type="evidence" value="ECO:0007669"/>
    <property type="project" value="InterPro"/>
</dbReference>
<keyword evidence="7" id="KW-0813">Transport</keyword>
<dbReference type="GO" id="GO:0015031">
    <property type="term" value="P:protein transport"/>
    <property type="evidence" value="ECO:0007669"/>
    <property type="project" value="UniProtKB-KW"/>
</dbReference>
<organism evidence="9 10">
    <name type="scientific">Caballeronia sordidicola</name>
    <name type="common">Burkholderia sordidicola</name>
    <dbReference type="NCBI Taxonomy" id="196367"/>
    <lineage>
        <taxon>Bacteria</taxon>
        <taxon>Pseudomonadati</taxon>
        <taxon>Pseudomonadota</taxon>
        <taxon>Betaproteobacteria</taxon>
        <taxon>Burkholderiales</taxon>
        <taxon>Burkholderiaceae</taxon>
        <taxon>Caballeronia</taxon>
    </lineage>
</organism>
<proteinExistence type="inferred from homology"/>
<dbReference type="Gene3D" id="3.30.420.270">
    <property type="match status" value="1"/>
</dbReference>
<dbReference type="AlphaFoldDB" id="A0A158GTB9"/>
<reference evidence="9 10" key="1">
    <citation type="submission" date="2016-01" db="EMBL/GenBank/DDBJ databases">
        <authorList>
            <person name="Oliw E.H."/>
        </authorList>
    </citation>
    <scope>NUCLEOTIDE SEQUENCE [LARGE SCALE GENOMIC DNA]</scope>
    <source>
        <strain evidence="9">LMG 22029</strain>
    </source>
</reference>
<dbReference type="Proteomes" id="UP000054893">
    <property type="component" value="Unassembled WGS sequence"/>
</dbReference>
<evidence type="ECO:0000313" key="10">
    <source>
        <dbReference type="Proteomes" id="UP000054893"/>
    </source>
</evidence>